<feature type="disulfide bond" evidence="1">
    <location>
        <begin position="28"/>
        <end position="38"/>
    </location>
</feature>
<dbReference type="PANTHER" id="PTHR24044:SF420">
    <property type="entry name" value="DELTA AND NOTCH-LIKE EPIDERMAL GROWTH FACTOR-RELATED RECEPTOR ISOFORM X1"/>
    <property type="match status" value="1"/>
</dbReference>
<dbReference type="PANTHER" id="PTHR24044">
    <property type="entry name" value="NOTCH LIGAND FAMILY MEMBER"/>
    <property type="match status" value="1"/>
</dbReference>
<proteinExistence type="predicted"/>
<name>E0VWB7_PEDHC</name>
<keyword evidence="1" id="KW-1015">Disulfide bond</keyword>
<evidence type="ECO:0000313" key="4">
    <source>
        <dbReference type="EnsemblMetazoa" id="PHUM477250-PA"/>
    </source>
</evidence>
<keyword evidence="5" id="KW-1185">Reference proteome</keyword>
<comment type="caution">
    <text evidence="1">Lacks conserved residue(s) required for the propagation of feature annotation.</text>
</comment>
<dbReference type="InterPro" id="IPR050906">
    <property type="entry name" value="Notch_signaling"/>
</dbReference>
<dbReference type="AlphaFoldDB" id="E0VWB7"/>
<reference evidence="3" key="1">
    <citation type="submission" date="2007-04" db="EMBL/GenBank/DDBJ databases">
        <title>Annotation of Pediculus humanus corporis strain USDA.</title>
        <authorList>
            <person name="Kirkness E."/>
            <person name="Hannick L."/>
            <person name="Hass B."/>
            <person name="Bruggner R."/>
            <person name="Lawson D."/>
            <person name="Bidwell S."/>
            <person name="Joardar V."/>
            <person name="Caler E."/>
            <person name="Walenz B."/>
            <person name="Inman J."/>
            <person name="Schobel S."/>
            <person name="Galinsky K."/>
            <person name="Amedeo P."/>
            <person name="Strausberg R."/>
        </authorList>
    </citation>
    <scope>NUCLEOTIDE SEQUENCE</scope>
    <source>
        <strain evidence="3">USDA</strain>
    </source>
</reference>
<dbReference type="EnsemblMetazoa" id="PHUM477250-RA">
    <property type="protein sequence ID" value="PHUM477250-PA"/>
    <property type="gene ID" value="PHUM477250"/>
</dbReference>
<evidence type="ECO:0000259" key="2">
    <source>
        <dbReference type="PROSITE" id="PS50026"/>
    </source>
</evidence>
<dbReference type="OrthoDB" id="10266706at2759"/>
<dbReference type="eggNOG" id="KOG1225">
    <property type="taxonomic scope" value="Eukaryota"/>
</dbReference>
<dbReference type="OMA" id="PCANNTK"/>
<dbReference type="Proteomes" id="UP000009046">
    <property type="component" value="Unassembled WGS sequence"/>
</dbReference>
<dbReference type="GeneID" id="8239408"/>
<protein>
    <recommendedName>
        <fullName evidence="2">EGF-like domain-containing protein</fullName>
    </recommendedName>
</protein>
<dbReference type="InParanoid" id="E0VWB7"/>
<feature type="disulfide bond" evidence="1">
    <location>
        <begin position="46"/>
        <end position="55"/>
    </location>
</feature>
<dbReference type="SUPFAM" id="SSF57196">
    <property type="entry name" value="EGF/Laminin"/>
    <property type="match status" value="2"/>
</dbReference>
<accession>E0VWB7</accession>
<reference evidence="3" key="2">
    <citation type="submission" date="2007-04" db="EMBL/GenBank/DDBJ databases">
        <title>The genome of the human body louse.</title>
        <authorList>
            <consortium name="The Human Body Louse Genome Consortium"/>
            <person name="Kirkness E."/>
            <person name="Walenz B."/>
            <person name="Hass B."/>
            <person name="Bruggner R."/>
            <person name="Strausberg R."/>
        </authorList>
    </citation>
    <scope>NUCLEOTIDE SEQUENCE</scope>
    <source>
        <strain evidence="3">USDA</strain>
    </source>
</reference>
<dbReference type="RefSeq" id="XP_002430411.1">
    <property type="nucleotide sequence ID" value="XM_002430366.1"/>
</dbReference>
<dbReference type="CTD" id="8239408"/>
<dbReference type="InterPro" id="IPR000742">
    <property type="entry name" value="EGF"/>
</dbReference>
<dbReference type="Gene3D" id="2.10.25.10">
    <property type="entry name" value="Laminin"/>
    <property type="match status" value="2"/>
</dbReference>
<keyword evidence="1" id="KW-0245">EGF-like domain</keyword>
<dbReference type="SMART" id="SM00181">
    <property type="entry name" value="EGF"/>
    <property type="match status" value="2"/>
</dbReference>
<evidence type="ECO:0000313" key="3">
    <source>
        <dbReference type="EMBL" id="EEB17673.1"/>
    </source>
</evidence>
<dbReference type="GO" id="GO:0005112">
    <property type="term" value="F:Notch binding"/>
    <property type="evidence" value="ECO:0007669"/>
    <property type="project" value="TreeGrafter"/>
</dbReference>
<dbReference type="PROSITE" id="PS01186">
    <property type="entry name" value="EGF_2"/>
    <property type="match status" value="2"/>
</dbReference>
<dbReference type="EMBL" id="AAZO01005783">
    <property type="status" value="NOT_ANNOTATED_CDS"/>
    <property type="molecule type" value="Genomic_DNA"/>
</dbReference>
<dbReference type="EMBL" id="DS235818">
    <property type="protein sequence ID" value="EEB17673.1"/>
    <property type="molecule type" value="Genomic_DNA"/>
</dbReference>
<gene>
    <name evidence="4" type="primary">8239408</name>
    <name evidence="3" type="ORF">Phum_PHUM477250</name>
</gene>
<feature type="domain" description="EGF-like" evidence="2">
    <location>
        <begin position="24"/>
        <end position="56"/>
    </location>
</feature>
<evidence type="ECO:0000313" key="5">
    <source>
        <dbReference type="Proteomes" id="UP000009046"/>
    </source>
</evidence>
<organism>
    <name type="scientific">Pediculus humanus subsp. corporis</name>
    <name type="common">Body louse</name>
    <dbReference type="NCBI Taxonomy" id="121224"/>
    <lineage>
        <taxon>Eukaryota</taxon>
        <taxon>Metazoa</taxon>
        <taxon>Ecdysozoa</taxon>
        <taxon>Arthropoda</taxon>
        <taxon>Hexapoda</taxon>
        <taxon>Insecta</taxon>
        <taxon>Pterygota</taxon>
        <taxon>Neoptera</taxon>
        <taxon>Paraneoptera</taxon>
        <taxon>Psocodea</taxon>
        <taxon>Troctomorpha</taxon>
        <taxon>Phthiraptera</taxon>
        <taxon>Anoplura</taxon>
        <taxon>Pediculidae</taxon>
        <taxon>Pediculus</taxon>
    </lineage>
</organism>
<dbReference type="KEGG" id="phu:Phum_PHUM477250"/>
<dbReference type="VEuPathDB" id="VectorBase:PHUM477250"/>
<reference evidence="4" key="3">
    <citation type="submission" date="2020-05" db="UniProtKB">
        <authorList>
            <consortium name="EnsemblMetazoa"/>
        </authorList>
    </citation>
    <scope>IDENTIFICATION</scope>
    <source>
        <strain evidence="4">USDA</strain>
    </source>
</reference>
<dbReference type="PROSITE" id="PS50026">
    <property type="entry name" value="EGF_3"/>
    <property type="match status" value="1"/>
</dbReference>
<dbReference type="HOGENOM" id="CLU_2279850_0_0_1"/>
<sequence length="105" mass="11782">MEANVFKKTHVIARKDILGEDANIVTKCVIPCLNGGKCRGANKCRCNFGFKGNHCEIDNRVSQRSLCKQCRHGLCQSDNTCMCDPGWTGKKCQRKVIFTRSLENT</sequence>
<evidence type="ECO:0000256" key="1">
    <source>
        <dbReference type="PROSITE-ProRule" id="PRU00076"/>
    </source>
</evidence>
<dbReference type="PROSITE" id="PS00022">
    <property type="entry name" value="EGF_1"/>
    <property type="match status" value="2"/>
</dbReference>